<comment type="caution">
    <text evidence="1">The sequence shown here is derived from an EMBL/GenBank/DDBJ whole genome shotgun (WGS) entry which is preliminary data.</text>
</comment>
<accession>I9YFV9</accession>
<gene>
    <name evidence="1" type="ORF">HPHPP11B_0616</name>
</gene>
<name>I9YFV9_HELPX</name>
<dbReference type="Proteomes" id="UP000005601">
    <property type="component" value="Unassembled WGS sequence"/>
</dbReference>
<sequence length="45" mass="5443">MLVEPSVSKISKLQKFQNTENTELKQIFCFFKNSEALKRQRHRLF</sequence>
<dbReference type="EMBL" id="AKQH01000003">
    <property type="protein sequence ID" value="EJC30042.1"/>
    <property type="molecule type" value="Genomic_DNA"/>
</dbReference>
<protein>
    <submittedName>
        <fullName evidence="1">Uncharacterized protein</fullName>
    </submittedName>
</protein>
<evidence type="ECO:0000313" key="1">
    <source>
        <dbReference type="EMBL" id="EJC30042.1"/>
    </source>
</evidence>
<dbReference type="AlphaFoldDB" id="I9YFV9"/>
<organism evidence="1 2">
    <name type="scientific">Helicobacter pylori Hp P-11b</name>
    <dbReference type="NCBI Taxonomy" id="992106"/>
    <lineage>
        <taxon>Bacteria</taxon>
        <taxon>Pseudomonadati</taxon>
        <taxon>Campylobacterota</taxon>
        <taxon>Epsilonproteobacteria</taxon>
        <taxon>Campylobacterales</taxon>
        <taxon>Helicobacteraceae</taxon>
        <taxon>Helicobacter</taxon>
    </lineage>
</organism>
<proteinExistence type="predicted"/>
<evidence type="ECO:0000313" key="2">
    <source>
        <dbReference type="Proteomes" id="UP000005601"/>
    </source>
</evidence>
<reference evidence="1 2" key="1">
    <citation type="submission" date="2012-05" db="EMBL/GenBank/DDBJ databases">
        <title>Genome sequence of Helicobacter pylori Hp P-11b.</title>
        <authorList>
            <person name="Blanchard T.G."/>
            <person name="Czinn S.J."/>
            <person name="McCracken C."/>
            <person name="Abolude K."/>
            <person name="Maroo A."/>
            <person name="Santana-Cruz I."/>
            <person name="Tallon L.J."/>
            <person name="Ficke F.W.F."/>
        </authorList>
    </citation>
    <scope>NUCLEOTIDE SEQUENCE [LARGE SCALE GENOMIC DNA]</scope>
    <source>
        <strain evidence="1 2">Hp P-11b</strain>
    </source>
</reference>
<dbReference type="PATRIC" id="fig|992106.3.peg.597"/>